<keyword evidence="6 12" id="KW-0028">Amino-acid biosynthesis</keyword>
<evidence type="ECO:0000256" key="8">
    <source>
        <dbReference type="ARBA" id="ARBA00023154"/>
    </source>
</evidence>
<reference evidence="14" key="1">
    <citation type="submission" date="2018-02" db="EMBL/GenBank/DDBJ databases">
        <authorList>
            <person name="Hausmann B."/>
        </authorList>
    </citation>
    <scope>NUCLEOTIDE SEQUENCE [LARGE SCALE GENOMIC DNA]</scope>
    <source>
        <strain evidence="14">Peat soil MAG SbA1</strain>
    </source>
</reference>
<dbReference type="PRINTS" id="PR00146">
    <property type="entry name" value="DHPICSNTHASE"/>
</dbReference>
<dbReference type="HAMAP" id="MF_00418">
    <property type="entry name" value="DapA"/>
    <property type="match status" value="1"/>
</dbReference>
<dbReference type="AlphaFoldDB" id="A0A2U3K8Q1"/>
<organism evidence="13 14">
    <name type="scientific">Candidatus Sulfotelmatobacter kueseliae</name>
    <dbReference type="NCBI Taxonomy" id="2042962"/>
    <lineage>
        <taxon>Bacteria</taxon>
        <taxon>Pseudomonadati</taxon>
        <taxon>Acidobacteriota</taxon>
        <taxon>Terriglobia</taxon>
        <taxon>Terriglobales</taxon>
        <taxon>Candidatus Korobacteraceae</taxon>
        <taxon>Candidatus Sulfotelmatobacter</taxon>
    </lineage>
</organism>
<keyword evidence="10 12" id="KW-0704">Schiff base</keyword>
<protein>
    <recommendedName>
        <fullName evidence="4 12">4-hydroxy-tetrahydrodipicolinate synthase</fullName>
        <shortName evidence="12">HTPA synthase</shortName>
        <ecNumber evidence="4 12">4.3.3.7</ecNumber>
    </recommendedName>
</protein>
<comment type="subcellular location">
    <subcellularLocation>
        <location evidence="12">Cytoplasm</location>
    </subcellularLocation>
</comment>
<feature type="active site" description="Proton donor/acceptor" evidence="12">
    <location>
        <position position="136"/>
    </location>
</feature>
<comment type="function">
    <text evidence="1 12">Catalyzes the condensation of (S)-aspartate-beta-semialdehyde [(S)-ASA] and pyruvate to 4-hydroxy-tetrahydrodipicolinate (HTPA).</text>
</comment>
<comment type="pathway">
    <text evidence="2 12">Amino-acid biosynthesis; L-lysine biosynthesis via DAP pathway; (S)-tetrahydrodipicolinate from L-aspartate: step 3/4.</text>
</comment>
<dbReference type="GO" id="GO:0005829">
    <property type="term" value="C:cytosol"/>
    <property type="evidence" value="ECO:0007669"/>
    <property type="project" value="TreeGrafter"/>
</dbReference>
<evidence type="ECO:0000256" key="6">
    <source>
        <dbReference type="ARBA" id="ARBA00022605"/>
    </source>
</evidence>
<dbReference type="PROSITE" id="PS00666">
    <property type="entry name" value="DHDPS_2"/>
    <property type="match status" value="1"/>
</dbReference>
<feature type="site" description="Part of a proton relay during catalysis" evidence="12">
    <location>
        <position position="45"/>
    </location>
</feature>
<dbReference type="EC" id="4.3.3.7" evidence="4 12"/>
<feature type="active site" description="Schiff-base intermediate with substrate" evidence="12">
    <location>
        <position position="164"/>
    </location>
</feature>
<evidence type="ECO:0000256" key="9">
    <source>
        <dbReference type="ARBA" id="ARBA00023239"/>
    </source>
</evidence>
<name>A0A2U3K8Q1_9BACT</name>
<comment type="caution">
    <text evidence="12">Was originally thought to be a dihydrodipicolinate synthase (DHDPS), catalyzing the condensation of (S)-aspartate-beta-semialdehyde [(S)-ASA] and pyruvate to dihydrodipicolinate (DHDP). However, it was shown in E.coli that the product of the enzymatic reaction is not dihydrodipicolinate but in fact (4S)-4-hydroxy-2,3,4,5-tetrahydro-(2S)-dipicolinic acid (HTPA), and that the consecutive dehydration reaction leading to DHDP is not spontaneous but catalyzed by DapB.</text>
</comment>
<gene>
    <name evidence="12" type="primary">dapA</name>
    <name evidence="13" type="ORF">SBA1_1480011</name>
</gene>
<evidence type="ECO:0000256" key="1">
    <source>
        <dbReference type="ARBA" id="ARBA00003294"/>
    </source>
</evidence>
<evidence type="ECO:0000256" key="5">
    <source>
        <dbReference type="ARBA" id="ARBA00022490"/>
    </source>
</evidence>
<dbReference type="InterPro" id="IPR020625">
    <property type="entry name" value="Schiff_base-form_aldolases_AS"/>
</dbReference>
<keyword evidence="5 12" id="KW-0963">Cytoplasm</keyword>
<dbReference type="GO" id="GO:0008840">
    <property type="term" value="F:4-hydroxy-tetrahydrodipicolinate synthase activity"/>
    <property type="evidence" value="ECO:0007669"/>
    <property type="project" value="UniProtKB-UniRule"/>
</dbReference>
<dbReference type="GO" id="GO:0009089">
    <property type="term" value="P:lysine biosynthetic process via diaminopimelate"/>
    <property type="evidence" value="ECO:0007669"/>
    <property type="project" value="UniProtKB-UniRule"/>
</dbReference>
<sequence length="376" mass="40215">MQLHGCGTALVTPFHQDGSIDDATLRNLVSWQVESGIDFLVPCGTTGETPTLTHDEWLQVIDTTIEVAAGRVPIIAGATSNSTHEAVEKAKEVAARAGVNAILTASPYYNKPTQEGQYRHFKAIAEAIGDKPVILYNVPGRTGANLEPSTLARLAEVPNIVGVKEASGNMAQIAEAINAVPETFLVFSGDDTYTLPMIALGGVGVISVAANQIPHEMTAMTRAALANDWAAARSLHRKYLPLMQANFIESSPLPVKAVLAMMGKIEEVYRLPLLPMRRDTRARLQKVVAEVGLISKPAGPAPEVSDFFIYENWAAGPHKIVLHRGSCGQCSHGKGRPAGHDANHARWHGPYATLAEGRAAAHAMTGVLIRSECKCV</sequence>
<keyword evidence="9 12" id="KW-0456">Lyase</keyword>
<feature type="binding site" evidence="12">
    <location>
        <position position="46"/>
    </location>
    <ligand>
        <name>pyruvate</name>
        <dbReference type="ChEBI" id="CHEBI:15361"/>
    </ligand>
</feature>
<dbReference type="UniPathway" id="UPA00034">
    <property type="reaction ID" value="UER00017"/>
</dbReference>
<dbReference type="NCBIfam" id="TIGR00674">
    <property type="entry name" value="dapA"/>
    <property type="match status" value="1"/>
</dbReference>
<keyword evidence="8 12" id="KW-0457">Lysine biosynthesis</keyword>
<evidence type="ECO:0000256" key="7">
    <source>
        <dbReference type="ARBA" id="ARBA00022915"/>
    </source>
</evidence>
<feature type="site" description="Part of a proton relay during catalysis" evidence="12">
    <location>
        <position position="109"/>
    </location>
</feature>
<comment type="similarity">
    <text evidence="3 12">Belongs to the DapA family.</text>
</comment>
<dbReference type="OrthoDB" id="9782828at2"/>
<dbReference type="PANTHER" id="PTHR12128">
    <property type="entry name" value="DIHYDRODIPICOLINATE SYNTHASE"/>
    <property type="match status" value="1"/>
</dbReference>
<feature type="binding site" evidence="12">
    <location>
        <position position="206"/>
    </location>
    <ligand>
        <name>pyruvate</name>
        <dbReference type="ChEBI" id="CHEBI:15361"/>
    </ligand>
</feature>
<dbReference type="InterPro" id="IPR005263">
    <property type="entry name" value="DapA"/>
</dbReference>
<evidence type="ECO:0000256" key="10">
    <source>
        <dbReference type="ARBA" id="ARBA00023270"/>
    </source>
</evidence>
<evidence type="ECO:0000313" key="13">
    <source>
        <dbReference type="EMBL" id="SPF35937.1"/>
    </source>
</evidence>
<evidence type="ECO:0000256" key="2">
    <source>
        <dbReference type="ARBA" id="ARBA00005120"/>
    </source>
</evidence>
<dbReference type="PANTHER" id="PTHR12128:SF66">
    <property type="entry name" value="4-HYDROXY-2-OXOGLUTARATE ALDOLASE, MITOCHONDRIAL"/>
    <property type="match status" value="1"/>
</dbReference>
<proteinExistence type="inferred from homology"/>
<dbReference type="GO" id="GO:0019877">
    <property type="term" value="P:diaminopimelate biosynthetic process"/>
    <property type="evidence" value="ECO:0007669"/>
    <property type="project" value="UniProtKB-UniRule"/>
</dbReference>
<dbReference type="SMART" id="SM01130">
    <property type="entry name" value="DHDPS"/>
    <property type="match status" value="1"/>
</dbReference>
<dbReference type="InterPro" id="IPR013785">
    <property type="entry name" value="Aldolase_TIM"/>
</dbReference>
<dbReference type="EMBL" id="OMOD01000055">
    <property type="protein sequence ID" value="SPF35937.1"/>
    <property type="molecule type" value="Genomic_DNA"/>
</dbReference>
<dbReference type="InterPro" id="IPR002220">
    <property type="entry name" value="DapA-like"/>
</dbReference>
<evidence type="ECO:0000256" key="12">
    <source>
        <dbReference type="HAMAP-Rule" id="MF_00418"/>
    </source>
</evidence>
<evidence type="ECO:0000256" key="3">
    <source>
        <dbReference type="ARBA" id="ARBA00007592"/>
    </source>
</evidence>
<accession>A0A2U3K8Q1</accession>
<dbReference type="SUPFAM" id="SSF51569">
    <property type="entry name" value="Aldolase"/>
    <property type="match status" value="1"/>
</dbReference>
<comment type="subunit">
    <text evidence="12">Homotetramer; dimer of dimers.</text>
</comment>
<comment type="catalytic activity">
    <reaction evidence="11 12">
        <text>L-aspartate 4-semialdehyde + pyruvate = (2S,4S)-4-hydroxy-2,3,4,5-tetrahydrodipicolinate + H2O + H(+)</text>
        <dbReference type="Rhea" id="RHEA:34171"/>
        <dbReference type="ChEBI" id="CHEBI:15361"/>
        <dbReference type="ChEBI" id="CHEBI:15377"/>
        <dbReference type="ChEBI" id="CHEBI:15378"/>
        <dbReference type="ChEBI" id="CHEBI:67139"/>
        <dbReference type="ChEBI" id="CHEBI:537519"/>
        <dbReference type="EC" id="4.3.3.7"/>
    </reaction>
</comment>
<evidence type="ECO:0000256" key="11">
    <source>
        <dbReference type="ARBA" id="ARBA00047836"/>
    </source>
</evidence>
<dbReference type="Pfam" id="PF00701">
    <property type="entry name" value="DHDPS"/>
    <property type="match status" value="1"/>
</dbReference>
<keyword evidence="7 12" id="KW-0220">Diaminopimelate biosynthesis</keyword>
<evidence type="ECO:0000313" key="14">
    <source>
        <dbReference type="Proteomes" id="UP000238701"/>
    </source>
</evidence>
<dbReference type="Proteomes" id="UP000238701">
    <property type="component" value="Unassembled WGS sequence"/>
</dbReference>
<evidence type="ECO:0000256" key="4">
    <source>
        <dbReference type="ARBA" id="ARBA00012086"/>
    </source>
</evidence>
<dbReference type="CDD" id="cd00950">
    <property type="entry name" value="DHDPS"/>
    <property type="match status" value="1"/>
</dbReference>
<dbReference type="Gene3D" id="3.20.20.70">
    <property type="entry name" value="Aldolase class I"/>
    <property type="match status" value="1"/>
</dbReference>